<dbReference type="Proteomes" id="UP000183995">
    <property type="component" value="Unassembled WGS sequence"/>
</dbReference>
<dbReference type="OrthoDB" id="113290at2"/>
<dbReference type="NCBIfam" id="TIGR03729">
    <property type="entry name" value="acc_ester"/>
    <property type="match status" value="1"/>
</dbReference>
<dbReference type="PANTHER" id="PTHR36492:SF2">
    <property type="entry name" value="[ACYL-CARRIER-PROTEIN] PHOSPHODIESTERASE PPTH"/>
    <property type="match status" value="1"/>
</dbReference>
<evidence type="ECO:0000313" key="3">
    <source>
        <dbReference type="Proteomes" id="UP000183995"/>
    </source>
</evidence>
<proteinExistence type="predicted"/>
<dbReference type="InterPro" id="IPR022302">
    <property type="entry name" value="Phosphoesterase_putative"/>
</dbReference>
<dbReference type="AlphaFoldDB" id="A0A1M5XBD5"/>
<evidence type="ECO:0000313" key="2">
    <source>
        <dbReference type="EMBL" id="SHH96878.1"/>
    </source>
</evidence>
<evidence type="ECO:0000259" key="1">
    <source>
        <dbReference type="Pfam" id="PF00149"/>
    </source>
</evidence>
<dbReference type="InterPro" id="IPR004843">
    <property type="entry name" value="Calcineurin-like_PHP"/>
</dbReference>
<dbReference type="Pfam" id="PF00149">
    <property type="entry name" value="Metallophos"/>
    <property type="match status" value="1"/>
</dbReference>
<sequence>MKIGVISDIHVDRNKDFPVLERLAGKMAEKALDGLVIAGDISNNQRVTLDFIDRVTALSGRPVYFVPGNHDMWRDEKNPAGTAELYERYRAHPACLIGKSVPLAGGWVLLGDIGWYDYSFGNKGYTQEEFERKSMLNRTWQDSVFIDWKQPDPQVHRRMLDRLEQQLADTAGKQRIAVTHMVTDGSFTVPESRAPWPYFNAFLGSGEYGALFESSGVRYSIMGHVHYRKRLEKNGVAYICSCLNYHTEWRGGDFERELDEALTVISL</sequence>
<organism evidence="2 3">
    <name type="scientific">Sporobacter termitidis DSM 10068</name>
    <dbReference type="NCBI Taxonomy" id="1123282"/>
    <lineage>
        <taxon>Bacteria</taxon>
        <taxon>Bacillati</taxon>
        <taxon>Bacillota</taxon>
        <taxon>Clostridia</taxon>
        <taxon>Eubacteriales</taxon>
        <taxon>Oscillospiraceae</taxon>
        <taxon>Sporobacter</taxon>
    </lineage>
</organism>
<dbReference type="PANTHER" id="PTHR36492">
    <property type="match status" value="1"/>
</dbReference>
<dbReference type="STRING" id="1123282.SAMN02745823_01656"/>
<name>A0A1M5XBD5_9FIRM</name>
<feature type="domain" description="Calcineurin-like phosphoesterase" evidence="1">
    <location>
        <begin position="1"/>
        <end position="227"/>
    </location>
</feature>
<dbReference type="RefSeq" id="WP_073077656.1">
    <property type="nucleotide sequence ID" value="NZ_FQXV01000005.1"/>
</dbReference>
<dbReference type="Gene3D" id="3.60.21.10">
    <property type="match status" value="1"/>
</dbReference>
<gene>
    <name evidence="2" type="ORF">SAMN02745823_01656</name>
</gene>
<dbReference type="GO" id="GO:0016787">
    <property type="term" value="F:hydrolase activity"/>
    <property type="evidence" value="ECO:0007669"/>
    <property type="project" value="InterPro"/>
</dbReference>
<dbReference type="InterPro" id="IPR029052">
    <property type="entry name" value="Metallo-depent_PP-like"/>
</dbReference>
<dbReference type="SUPFAM" id="SSF56300">
    <property type="entry name" value="Metallo-dependent phosphatases"/>
    <property type="match status" value="1"/>
</dbReference>
<dbReference type="EMBL" id="FQXV01000005">
    <property type="protein sequence ID" value="SHH96878.1"/>
    <property type="molecule type" value="Genomic_DNA"/>
</dbReference>
<protein>
    <submittedName>
        <fullName evidence="2">Putative phosphoesterase</fullName>
    </submittedName>
</protein>
<reference evidence="2 3" key="1">
    <citation type="submission" date="2016-11" db="EMBL/GenBank/DDBJ databases">
        <authorList>
            <person name="Jaros S."/>
            <person name="Januszkiewicz K."/>
            <person name="Wedrychowicz H."/>
        </authorList>
    </citation>
    <scope>NUCLEOTIDE SEQUENCE [LARGE SCALE GENOMIC DNA]</scope>
    <source>
        <strain evidence="2 3">DSM 10068</strain>
    </source>
</reference>
<accession>A0A1M5XBD5</accession>
<dbReference type="InterPro" id="IPR052963">
    <property type="entry name" value="Pantetheine_PDE"/>
</dbReference>
<keyword evidence="3" id="KW-1185">Reference proteome</keyword>